<protein>
    <submittedName>
        <fullName evidence="9">Sterol desaturase</fullName>
    </submittedName>
</protein>
<feature type="transmembrane region" description="Helical" evidence="7">
    <location>
        <begin position="16"/>
        <end position="34"/>
    </location>
</feature>
<feature type="domain" description="Fatty acid hydroxylase" evidence="8">
    <location>
        <begin position="93"/>
        <end position="227"/>
    </location>
</feature>
<evidence type="ECO:0000259" key="8">
    <source>
        <dbReference type="Pfam" id="PF04116"/>
    </source>
</evidence>
<evidence type="ECO:0000313" key="9">
    <source>
        <dbReference type="EMBL" id="KGE04415.1"/>
    </source>
</evidence>
<dbReference type="GO" id="GO:0012505">
    <property type="term" value="C:endomembrane system"/>
    <property type="evidence" value="ECO:0007669"/>
    <property type="project" value="UniProtKB-SubCell"/>
</dbReference>
<dbReference type="RefSeq" id="WP_052094843.1">
    <property type="nucleotide sequence ID" value="NZ_KN234785.1"/>
</dbReference>
<dbReference type="PATRIC" id="fig|1265313.6.peg.985"/>
<keyword evidence="2 7" id="KW-0812">Transmembrane</keyword>
<evidence type="ECO:0000256" key="5">
    <source>
        <dbReference type="ARBA" id="ARBA00023098"/>
    </source>
</evidence>
<dbReference type="Proteomes" id="UP000029640">
    <property type="component" value="Unassembled WGS sequence"/>
</dbReference>
<evidence type="ECO:0000256" key="6">
    <source>
        <dbReference type="ARBA" id="ARBA00023136"/>
    </source>
</evidence>
<evidence type="ECO:0000256" key="3">
    <source>
        <dbReference type="ARBA" id="ARBA00022989"/>
    </source>
</evidence>
<dbReference type="GO" id="GO:0050479">
    <property type="term" value="F:glyceryl-ether monooxygenase activity"/>
    <property type="evidence" value="ECO:0007669"/>
    <property type="project" value="TreeGrafter"/>
</dbReference>
<dbReference type="HOGENOM" id="CLU_033631_1_1_6"/>
<dbReference type="Pfam" id="PF04116">
    <property type="entry name" value="FA_hydroxylase"/>
    <property type="match status" value="1"/>
</dbReference>
<dbReference type="InterPro" id="IPR051689">
    <property type="entry name" value="Sterol_desaturase/TMEM195"/>
</dbReference>
<dbReference type="GO" id="GO:0006643">
    <property type="term" value="P:membrane lipid metabolic process"/>
    <property type="evidence" value="ECO:0007669"/>
    <property type="project" value="TreeGrafter"/>
</dbReference>
<dbReference type="InterPro" id="IPR006694">
    <property type="entry name" value="Fatty_acid_hydroxylase"/>
</dbReference>
<keyword evidence="6 7" id="KW-0472">Membrane</keyword>
<dbReference type="AlphaFoldDB" id="A0A095VSR7"/>
<reference evidence="9 10" key="1">
    <citation type="journal article" date="2014" name="Genome Announc.">
        <title>Genome Sequence of Gammaproteobacterial Pseudohaliea rubra Type Strain DSM 19751, Isolated from Coastal Seawater of the Mediterranean Sea.</title>
        <authorList>
            <person name="Spring S."/>
            <person name="Fiebig A."/>
            <person name="Riedel T."/>
            <person name="Goker M."/>
            <person name="Klenk H.P."/>
        </authorList>
    </citation>
    <scope>NUCLEOTIDE SEQUENCE [LARGE SCALE GENOMIC DNA]</scope>
    <source>
        <strain evidence="9 10">DSM 19751</strain>
    </source>
</reference>
<name>A0A095VSR7_9GAMM</name>
<gene>
    <name evidence="9" type="ORF">HRUBRA_00999</name>
</gene>
<comment type="subcellular location">
    <subcellularLocation>
        <location evidence="1">Endomembrane system</location>
        <topology evidence="1">Multi-pass membrane protein</topology>
    </subcellularLocation>
</comment>
<dbReference type="GO" id="GO:0016020">
    <property type="term" value="C:membrane"/>
    <property type="evidence" value="ECO:0007669"/>
    <property type="project" value="GOC"/>
</dbReference>
<dbReference type="GO" id="GO:0005506">
    <property type="term" value="F:iron ion binding"/>
    <property type="evidence" value="ECO:0007669"/>
    <property type="project" value="InterPro"/>
</dbReference>
<feature type="transmembrane region" description="Helical" evidence="7">
    <location>
        <begin position="89"/>
        <end position="107"/>
    </location>
</feature>
<dbReference type="eggNOG" id="COG3000">
    <property type="taxonomic scope" value="Bacteria"/>
</dbReference>
<organism evidence="9 10">
    <name type="scientific">Pseudohaliea rubra DSM 19751</name>
    <dbReference type="NCBI Taxonomy" id="1265313"/>
    <lineage>
        <taxon>Bacteria</taxon>
        <taxon>Pseudomonadati</taxon>
        <taxon>Pseudomonadota</taxon>
        <taxon>Gammaproteobacteria</taxon>
        <taxon>Cellvibrionales</taxon>
        <taxon>Halieaceae</taxon>
        <taxon>Pseudohaliea</taxon>
    </lineage>
</organism>
<feature type="transmembrane region" description="Helical" evidence="7">
    <location>
        <begin position="55"/>
        <end position="77"/>
    </location>
</feature>
<feature type="transmembrane region" description="Helical" evidence="7">
    <location>
        <begin position="147"/>
        <end position="176"/>
    </location>
</feature>
<evidence type="ECO:0000313" key="10">
    <source>
        <dbReference type="Proteomes" id="UP000029640"/>
    </source>
</evidence>
<sequence length="303" mass="35693">MSTLQDTVQQVMNDDLTVLAVPLYLAVVGLEALWARRQGLSWYRARDTFVSLSMLLLAGVVELLPKLIAVLLMVQLHELSPLRDVVERQWWAWLLLFFLDDFSYYWFHRANHEVRLLWAGHVNHHSSRYLNFGTALRQGVGERVHKFLFWLWLPLLGFDAVMIITMISLNLFYQFWVHTQAVKKLPRWFEFVFNTPSHHRVHHGSNVRYLDCNHGGVLILWDRLFGTFSAESEEDPVVYGLTRNIDSDSVLTVLGHEYASLWRDLRRASCWRDRFCYLFLAPGWSHDGEDRRARVLRRRVNSP</sequence>
<keyword evidence="5" id="KW-0443">Lipid metabolism</keyword>
<dbReference type="STRING" id="1265313.HRUBRA_00999"/>
<dbReference type="EMBL" id="AUVB01000027">
    <property type="protein sequence ID" value="KGE04415.1"/>
    <property type="molecule type" value="Genomic_DNA"/>
</dbReference>
<proteinExistence type="predicted"/>
<evidence type="ECO:0000256" key="4">
    <source>
        <dbReference type="ARBA" id="ARBA00023002"/>
    </source>
</evidence>
<keyword evidence="4" id="KW-0560">Oxidoreductase</keyword>
<evidence type="ECO:0000256" key="1">
    <source>
        <dbReference type="ARBA" id="ARBA00004127"/>
    </source>
</evidence>
<dbReference type="PANTHER" id="PTHR21624">
    <property type="entry name" value="STEROL DESATURASE-RELATED PROTEIN"/>
    <property type="match status" value="1"/>
</dbReference>
<dbReference type="GO" id="GO:0008610">
    <property type="term" value="P:lipid biosynthetic process"/>
    <property type="evidence" value="ECO:0007669"/>
    <property type="project" value="InterPro"/>
</dbReference>
<evidence type="ECO:0000256" key="2">
    <source>
        <dbReference type="ARBA" id="ARBA00022692"/>
    </source>
</evidence>
<keyword evidence="3 7" id="KW-1133">Transmembrane helix</keyword>
<accession>A0A095VSR7</accession>
<keyword evidence="10" id="KW-1185">Reference proteome</keyword>
<dbReference type="PANTHER" id="PTHR21624:SF1">
    <property type="entry name" value="ALKYLGLYCEROL MONOOXYGENASE"/>
    <property type="match status" value="1"/>
</dbReference>
<evidence type="ECO:0000256" key="7">
    <source>
        <dbReference type="SAM" id="Phobius"/>
    </source>
</evidence>
<comment type="caution">
    <text evidence="9">The sequence shown here is derived from an EMBL/GenBank/DDBJ whole genome shotgun (WGS) entry which is preliminary data.</text>
</comment>
<dbReference type="OrthoDB" id="9770329at2"/>